<dbReference type="AlphaFoldDB" id="A0AAE7AHC8"/>
<reference evidence="3 5" key="2">
    <citation type="submission" date="2020-01" db="EMBL/GenBank/DDBJ databases">
        <title>Complete genome of Aeromonas media MC64.</title>
        <authorList>
            <person name="Cao G."/>
            <person name="Fu J."/>
            <person name="Zhong C."/>
        </authorList>
    </citation>
    <scope>NUCLEOTIDE SEQUENCE [LARGE SCALE GENOMIC DNA]</scope>
    <source>
        <strain evidence="3 5">MC64</strain>
    </source>
</reference>
<accession>A0AAE7AHC8</accession>
<dbReference type="EMBL" id="CP038444">
    <property type="protein sequence ID" value="QJT30657.1"/>
    <property type="molecule type" value="Genomic_DNA"/>
</dbReference>
<evidence type="ECO:0000259" key="1">
    <source>
        <dbReference type="PROSITE" id="PS50848"/>
    </source>
</evidence>
<dbReference type="RefSeq" id="WP_041205768.1">
    <property type="nucleotide sequence ID" value="NZ_AP022188.1"/>
</dbReference>
<organism evidence="4 6">
    <name type="scientific">Aeromonas media</name>
    <dbReference type="NCBI Taxonomy" id="651"/>
    <lineage>
        <taxon>Bacteria</taxon>
        <taxon>Pseudomonadati</taxon>
        <taxon>Pseudomonadota</taxon>
        <taxon>Gammaproteobacteria</taxon>
        <taxon>Aeromonadales</taxon>
        <taxon>Aeromonadaceae</taxon>
        <taxon>Aeromonas</taxon>
    </lineage>
</organism>
<evidence type="ECO:0000313" key="4">
    <source>
        <dbReference type="EMBL" id="QJT30657.1"/>
    </source>
</evidence>
<dbReference type="SUPFAM" id="SSF55961">
    <property type="entry name" value="Bet v1-like"/>
    <property type="match status" value="1"/>
</dbReference>
<dbReference type="EMBL" id="JAJVCY010000008">
    <property type="protein sequence ID" value="MCV3287925.1"/>
    <property type="molecule type" value="Genomic_DNA"/>
</dbReference>
<dbReference type="Proteomes" id="UP000463871">
    <property type="component" value="Chromosome"/>
</dbReference>
<dbReference type="PANTHER" id="PTHR19308:SF14">
    <property type="entry name" value="START DOMAIN-CONTAINING PROTEIN"/>
    <property type="match status" value="1"/>
</dbReference>
<dbReference type="PIRSF" id="PIRSF039033">
    <property type="entry name" value="START_dom"/>
    <property type="match status" value="1"/>
</dbReference>
<dbReference type="PROSITE" id="PS50848">
    <property type="entry name" value="START"/>
    <property type="match status" value="1"/>
</dbReference>
<dbReference type="PANTHER" id="PTHR19308">
    <property type="entry name" value="PHOSPHATIDYLCHOLINE TRANSFER PROTEIN"/>
    <property type="match status" value="1"/>
</dbReference>
<evidence type="ECO:0000313" key="2">
    <source>
        <dbReference type="EMBL" id="MCV3287925.1"/>
    </source>
</evidence>
<dbReference type="InterPro" id="IPR051213">
    <property type="entry name" value="START_lipid_transfer"/>
</dbReference>
<evidence type="ECO:0000313" key="5">
    <source>
        <dbReference type="Proteomes" id="UP000463871"/>
    </source>
</evidence>
<proteinExistence type="predicted"/>
<dbReference type="GO" id="GO:0005737">
    <property type="term" value="C:cytoplasm"/>
    <property type="evidence" value="ECO:0007669"/>
    <property type="project" value="UniProtKB-ARBA"/>
</dbReference>
<protein>
    <submittedName>
        <fullName evidence="2">START domain-containing protein</fullName>
    </submittedName>
</protein>
<dbReference type="Pfam" id="PF01852">
    <property type="entry name" value="START"/>
    <property type="match status" value="1"/>
</dbReference>
<dbReference type="EMBL" id="CP047962">
    <property type="protein sequence ID" value="QHQ51367.1"/>
    <property type="molecule type" value="Genomic_DNA"/>
</dbReference>
<evidence type="ECO:0000313" key="6">
    <source>
        <dbReference type="Proteomes" id="UP000502006"/>
    </source>
</evidence>
<gene>
    <name evidence="4" type="ORF">E4186_11075</name>
    <name evidence="3" type="ORF">GWI30_11110</name>
    <name evidence="2" type="ORF">LZT28_06610</name>
</gene>
<reference evidence="4 6" key="1">
    <citation type="submission" date="2019-03" db="EMBL/GenBank/DDBJ databases">
        <title>Novel transposon Tn6433 accelerates the dissemination of tet(E) in Aeromonas from aerobic biofilm under oxytetracycline stress.</title>
        <authorList>
            <person name="Shi Y."/>
            <person name="Tian Z."/>
            <person name="Zhang Y."/>
            <person name="Zhang H."/>
            <person name="Yang M."/>
        </authorList>
    </citation>
    <scope>NUCLEOTIDE SEQUENCE [LARGE SCALE GENOMIC DNA]</scope>
    <source>
        <strain evidence="4 6">T5-8</strain>
    </source>
</reference>
<reference evidence="2" key="3">
    <citation type="submission" date="2022-01" db="EMBL/GenBank/DDBJ databases">
        <title>Comparison of Fish pathogen Aeromonas spp.</title>
        <authorList>
            <person name="Dubey S."/>
            <person name="Sorum H."/>
            <person name="Munangandu H.M."/>
        </authorList>
    </citation>
    <scope>NUCLEOTIDE SEQUENCE</scope>
    <source>
        <strain evidence="2">SD/21-15</strain>
    </source>
</reference>
<dbReference type="InterPro" id="IPR028347">
    <property type="entry name" value="START_dom_prot"/>
</dbReference>
<dbReference type="InterPro" id="IPR023393">
    <property type="entry name" value="START-like_dom_sf"/>
</dbReference>
<sequence>MTRYGVLALMLLSLTSWGQEWQPEKGEGGVQLWTQARPPSPFLALRLEMRVKADPMALLTVLRDTARHREWLPSSREVRLLAKSGPDDDLVYTRLASPWPVQDRELITRSHLSRRAGCALVLEVWAEPDALAPRPGLYRIRESAGRWEALPQRDGSTLIRLESHTNPGSHLPGWLVNPMAIKAALGSFQAIRRLMEAQPRAAPRQRLLGGGGCPAAS</sequence>
<dbReference type="InterPro" id="IPR002913">
    <property type="entry name" value="START_lipid-bd_dom"/>
</dbReference>
<dbReference type="Proteomes" id="UP001208651">
    <property type="component" value="Unassembled WGS sequence"/>
</dbReference>
<dbReference type="Gene3D" id="3.30.530.20">
    <property type="match status" value="1"/>
</dbReference>
<evidence type="ECO:0000313" key="3">
    <source>
        <dbReference type="EMBL" id="QHQ51367.1"/>
    </source>
</evidence>
<name>A0AAE7AHC8_AERME</name>
<dbReference type="GO" id="GO:0008289">
    <property type="term" value="F:lipid binding"/>
    <property type="evidence" value="ECO:0007669"/>
    <property type="project" value="InterPro"/>
</dbReference>
<dbReference type="Proteomes" id="UP000502006">
    <property type="component" value="Chromosome"/>
</dbReference>
<feature type="domain" description="START" evidence="1">
    <location>
        <begin position="21"/>
        <end position="200"/>
    </location>
</feature>